<evidence type="ECO:0000256" key="4">
    <source>
        <dbReference type="ARBA" id="ARBA00022553"/>
    </source>
</evidence>
<name>A0A239K5E4_9ACTN</name>
<dbReference type="Gene3D" id="3.30.565.10">
    <property type="entry name" value="Histidine kinase-like ATPase, C-terminal domain"/>
    <property type="match status" value="1"/>
</dbReference>
<keyword evidence="15" id="KW-1185">Reference proteome</keyword>
<dbReference type="InterPro" id="IPR000014">
    <property type="entry name" value="PAS"/>
</dbReference>
<dbReference type="GO" id="GO:0005886">
    <property type="term" value="C:plasma membrane"/>
    <property type="evidence" value="ECO:0007669"/>
    <property type="project" value="UniProtKB-SubCell"/>
</dbReference>
<dbReference type="PANTHER" id="PTHR43065:SF42">
    <property type="entry name" value="TWO-COMPONENT SENSOR PPRA"/>
    <property type="match status" value="1"/>
</dbReference>
<proteinExistence type="predicted"/>
<keyword evidence="8" id="KW-0067">ATP-binding</keyword>
<dbReference type="PRINTS" id="PR00344">
    <property type="entry name" value="BCTRLSENSOR"/>
</dbReference>
<dbReference type="InterPro" id="IPR036097">
    <property type="entry name" value="HisK_dim/P_sf"/>
</dbReference>
<dbReference type="PROSITE" id="PS50110">
    <property type="entry name" value="RESPONSE_REGULATORY"/>
    <property type="match status" value="1"/>
</dbReference>
<keyword evidence="9" id="KW-0902">Two-component regulatory system</keyword>
<dbReference type="PROSITE" id="PS50109">
    <property type="entry name" value="HIS_KIN"/>
    <property type="match status" value="1"/>
</dbReference>
<dbReference type="InterPro" id="IPR036890">
    <property type="entry name" value="HATPase_C_sf"/>
</dbReference>
<evidence type="ECO:0000256" key="3">
    <source>
        <dbReference type="ARBA" id="ARBA00012438"/>
    </source>
</evidence>
<evidence type="ECO:0000256" key="8">
    <source>
        <dbReference type="ARBA" id="ARBA00022840"/>
    </source>
</evidence>
<evidence type="ECO:0000256" key="10">
    <source>
        <dbReference type="PROSITE-ProRule" id="PRU00169"/>
    </source>
</evidence>
<dbReference type="Pfam" id="PF02518">
    <property type="entry name" value="HATPase_c"/>
    <property type="match status" value="1"/>
</dbReference>
<dbReference type="GO" id="GO:0000155">
    <property type="term" value="F:phosphorelay sensor kinase activity"/>
    <property type="evidence" value="ECO:0007669"/>
    <property type="project" value="InterPro"/>
</dbReference>
<evidence type="ECO:0000259" key="13">
    <source>
        <dbReference type="PROSITE" id="PS50112"/>
    </source>
</evidence>
<dbReference type="InterPro" id="IPR011006">
    <property type="entry name" value="CheY-like_superfamily"/>
</dbReference>
<evidence type="ECO:0000259" key="11">
    <source>
        <dbReference type="PROSITE" id="PS50109"/>
    </source>
</evidence>
<evidence type="ECO:0000256" key="2">
    <source>
        <dbReference type="ARBA" id="ARBA00004236"/>
    </source>
</evidence>
<gene>
    <name evidence="14" type="ORF">SAMN06264365_1439</name>
</gene>
<evidence type="ECO:0000313" key="15">
    <source>
        <dbReference type="Proteomes" id="UP000198415"/>
    </source>
</evidence>
<feature type="modified residue" description="4-aspartylphosphate" evidence="10">
    <location>
        <position position="53"/>
    </location>
</feature>
<evidence type="ECO:0000259" key="12">
    <source>
        <dbReference type="PROSITE" id="PS50110"/>
    </source>
</evidence>
<feature type="domain" description="PAS" evidence="13">
    <location>
        <begin position="157"/>
        <end position="200"/>
    </location>
</feature>
<dbReference type="PANTHER" id="PTHR43065">
    <property type="entry name" value="SENSOR HISTIDINE KINASE"/>
    <property type="match status" value="1"/>
</dbReference>
<reference evidence="14 15" key="1">
    <citation type="submission" date="2017-06" db="EMBL/GenBank/DDBJ databases">
        <authorList>
            <person name="Kim H.J."/>
            <person name="Triplett B.A."/>
        </authorList>
    </citation>
    <scope>NUCLEOTIDE SEQUENCE [LARGE SCALE GENOMIC DNA]</scope>
    <source>
        <strain evidence="14 15">DSM 43151</strain>
    </source>
</reference>
<dbReference type="EMBL" id="FZNR01000043">
    <property type="protein sequence ID" value="SNT13375.1"/>
    <property type="molecule type" value="Genomic_DNA"/>
</dbReference>
<organism evidence="14 15">
    <name type="scientific">Actinoplanes regularis</name>
    <dbReference type="NCBI Taxonomy" id="52697"/>
    <lineage>
        <taxon>Bacteria</taxon>
        <taxon>Bacillati</taxon>
        <taxon>Actinomycetota</taxon>
        <taxon>Actinomycetes</taxon>
        <taxon>Micromonosporales</taxon>
        <taxon>Micromonosporaceae</taxon>
        <taxon>Actinoplanes</taxon>
    </lineage>
</organism>
<dbReference type="EC" id="2.7.13.3" evidence="3"/>
<dbReference type="NCBIfam" id="TIGR00229">
    <property type="entry name" value="sensory_box"/>
    <property type="match status" value="1"/>
</dbReference>
<dbReference type="SUPFAM" id="SSF55874">
    <property type="entry name" value="ATPase domain of HSP90 chaperone/DNA topoisomerase II/histidine kinase"/>
    <property type="match status" value="1"/>
</dbReference>
<dbReference type="Proteomes" id="UP000198415">
    <property type="component" value="Unassembled WGS sequence"/>
</dbReference>
<feature type="domain" description="Response regulatory" evidence="12">
    <location>
        <begin position="4"/>
        <end position="121"/>
    </location>
</feature>
<keyword evidence="4 10" id="KW-0597">Phosphoprotein</keyword>
<protein>
    <recommendedName>
        <fullName evidence="3">histidine kinase</fullName>
        <ecNumber evidence="3">2.7.13.3</ecNumber>
    </recommendedName>
</protein>
<comment type="catalytic activity">
    <reaction evidence="1">
        <text>ATP + protein L-histidine = ADP + protein N-phospho-L-histidine.</text>
        <dbReference type="EC" id="2.7.13.3"/>
    </reaction>
</comment>
<dbReference type="Pfam" id="PF00989">
    <property type="entry name" value="PAS"/>
    <property type="match status" value="1"/>
</dbReference>
<evidence type="ECO:0000256" key="5">
    <source>
        <dbReference type="ARBA" id="ARBA00022679"/>
    </source>
</evidence>
<dbReference type="Gene3D" id="1.10.287.130">
    <property type="match status" value="1"/>
</dbReference>
<evidence type="ECO:0000256" key="1">
    <source>
        <dbReference type="ARBA" id="ARBA00000085"/>
    </source>
</evidence>
<dbReference type="SMART" id="SM00387">
    <property type="entry name" value="HATPase_c"/>
    <property type="match status" value="1"/>
</dbReference>
<keyword evidence="5" id="KW-0808">Transferase</keyword>
<dbReference type="InterPro" id="IPR003594">
    <property type="entry name" value="HATPase_dom"/>
</dbReference>
<dbReference type="Pfam" id="PF00072">
    <property type="entry name" value="Response_reg"/>
    <property type="match status" value="1"/>
</dbReference>
<dbReference type="InterPro" id="IPR005467">
    <property type="entry name" value="His_kinase_dom"/>
</dbReference>
<dbReference type="RefSeq" id="WP_179277559.1">
    <property type="nucleotide sequence ID" value="NZ_BOMU01000136.1"/>
</dbReference>
<dbReference type="Gene3D" id="3.30.450.20">
    <property type="entry name" value="PAS domain"/>
    <property type="match status" value="1"/>
</dbReference>
<keyword evidence="6" id="KW-0547">Nucleotide-binding</keyword>
<dbReference type="InterPro" id="IPR004358">
    <property type="entry name" value="Sig_transdc_His_kin-like_C"/>
</dbReference>
<dbReference type="InterPro" id="IPR035965">
    <property type="entry name" value="PAS-like_dom_sf"/>
</dbReference>
<dbReference type="Gene3D" id="3.40.50.2300">
    <property type="match status" value="1"/>
</dbReference>
<sequence length="535" mass="58162">MIPRVLVVDDRPANREIARASLEEAGYHVLEASDGPAALRIARDDHPDLVVADVLMPGMDGYEFVHELRQDPGTTELPVLFYTANYREDEIRGIADAYGVSRVVLKDDGPDSLVRAVGEALTHPVAQPAPDTLEATRDHLRTLNAKLVEKVHALAESDERFRVIAEAAPVGIVLGDRDGHATYVNPALQRMTRRTADELLHDGWLICLSASNRRPAHLIARGPTSHTRRFDRHRITLSDDHTVWVTSTLSTITDDDETTGFIVVVDDVTTEMIAEQQRREYEEQQQEAVRQEAADRFASLARLASGVAHDFNNVLNIVMSSTDLVSDIVSKARDSLDTTDADDVFTALNRMKQAGKRAADLSHQMLTIGGEEIVKPSVVDGNDAVREVRDMVASVIGDDITVRTVLDPALRPTLIDEGRLGQVLLNLAINARDAMPGGGELRFETANLDARESAQIAGLDGTEHVRLSVIDTGTGMPPDVARRAIEPFFTTKPSGRGTGLGLATSYGLVKQAGGQLVIDTAEGRGTAVHLYLPAA</sequence>
<dbReference type="SMART" id="SM00091">
    <property type="entry name" value="PAS"/>
    <property type="match status" value="1"/>
</dbReference>
<accession>A0A239K5E4</accession>
<feature type="domain" description="Histidine kinase" evidence="11">
    <location>
        <begin position="306"/>
        <end position="535"/>
    </location>
</feature>
<dbReference type="InterPro" id="IPR001789">
    <property type="entry name" value="Sig_transdc_resp-reg_receiver"/>
</dbReference>
<dbReference type="SUPFAM" id="SSF47384">
    <property type="entry name" value="Homodimeric domain of signal transducing histidine kinase"/>
    <property type="match status" value="1"/>
</dbReference>
<dbReference type="CDD" id="cd00130">
    <property type="entry name" value="PAS"/>
    <property type="match status" value="1"/>
</dbReference>
<dbReference type="InterPro" id="IPR013767">
    <property type="entry name" value="PAS_fold"/>
</dbReference>
<dbReference type="GO" id="GO:0006355">
    <property type="term" value="P:regulation of DNA-templated transcription"/>
    <property type="evidence" value="ECO:0007669"/>
    <property type="project" value="InterPro"/>
</dbReference>
<comment type="subcellular location">
    <subcellularLocation>
        <location evidence="2">Cell membrane</location>
    </subcellularLocation>
</comment>
<dbReference type="AlphaFoldDB" id="A0A239K5E4"/>
<evidence type="ECO:0000256" key="9">
    <source>
        <dbReference type="ARBA" id="ARBA00023012"/>
    </source>
</evidence>
<dbReference type="PROSITE" id="PS50112">
    <property type="entry name" value="PAS"/>
    <property type="match status" value="1"/>
</dbReference>
<keyword evidence="7" id="KW-0418">Kinase</keyword>
<dbReference type="SUPFAM" id="SSF52172">
    <property type="entry name" value="CheY-like"/>
    <property type="match status" value="1"/>
</dbReference>
<evidence type="ECO:0000256" key="7">
    <source>
        <dbReference type="ARBA" id="ARBA00022777"/>
    </source>
</evidence>
<dbReference type="SMART" id="SM00448">
    <property type="entry name" value="REC"/>
    <property type="match status" value="1"/>
</dbReference>
<evidence type="ECO:0000313" key="14">
    <source>
        <dbReference type="EMBL" id="SNT13375.1"/>
    </source>
</evidence>
<evidence type="ECO:0000256" key="6">
    <source>
        <dbReference type="ARBA" id="ARBA00022741"/>
    </source>
</evidence>
<dbReference type="GO" id="GO:0005524">
    <property type="term" value="F:ATP binding"/>
    <property type="evidence" value="ECO:0007669"/>
    <property type="project" value="UniProtKB-KW"/>
</dbReference>
<dbReference type="SUPFAM" id="SSF55785">
    <property type="entry name" value="PYP-like sensor domain (PAS domain)"/>
    <property type="match status" value="1"/>
</dbReference>